<evidence type="ECO:0000256" key="7">
    <source>
        <dbReference type="SAM" id="MobiDB-lite"/>
    </source>
</evidence>
<keyword evidence="3 6" id="KW-0597">Phosphoprotein</keyword>
<dbReference type="Gene3D" id="1.10.287.130">
    <property type="match status" value="1"/>
</dbReference>
<dbReference type="RefSeq" id="XP_008031254.1">
    <property type="nucleotide sequence ID" value="XM_008033063.1"/>
</dbReference>
<organism evidence="10 11">
    <name type="scientific">Exserohilum turcicum (strain 28A)</name>
    <name type="common">Northern leaf blight fungus</name>
    <name type="synonym">Setosphaeria turcica</name>
    <dbReference type="NCBI Taxonomy" id="671987"/>
    <lineage>
        <taxon>Eukaryota</taxon>
        <taxon>Fungi</taxon>
        <taxon>Dikarya</taxon>
        <taxon>Ascomycota</taxon>
        <taxon>Pezizomycotina</taxon>
        <taxon>Dothideomycetes</taxon>
        <taxon>Pleosporomycetidae</taxon>
        <taxon>Pleosporales</taxon>
        <taxon>Pleosporineae</taxon>
        <taxon>Pleosporaceae</taxon>
        <taxon>Exserohilum</taxon>
    </lineage>
</organism>
<dbReference type="PANTHER" id="PTHR43047:SF2">
    <property type="entry name" value="HISTIDINE KINASE M7"/>
    <property type="match status" value="1"/>
</dbReference>
<dbReference type="InterPro" id="IPR036097">
    <property type="entry name" value="HisK_dim/P_sf"/>
</dbReference>
<dbReference type="PANTHER" id="PTHR43047">
    <property type="entry name" value="TWO-COMPONENT HISTIDINE PROTEIN KINASE"/>
    <property type="match status" value="1"/>
</dbReference>
<protein>
    <recommendedName>
        <fullName evidence="2">histidine kinase</fullName>
        <ecNumber evidence="2">2.7.13.3</ecNumber>
    </recommendedName>
</protein>
<dbReference type="CDD" id="cd17546">
    <property type="entry name" value="REC_hyHK_CKI1_RcsC-like"/>
    <property type="match status" value="1"/>
</dbReference>
<dbReference type="GO" id="GO:0005886">
    <property type="term" value="C:plasma membrane"/>
    <property type="evidence" value="ECO:0007669"/>
    <property type="project" value="TreeGrafter"/>
</dbReference>
<dbReference type="InterPro" id="IPR036890">
    <property type="entry name" value="HATPase_C_sf"/>
</dbReference>
<evidence type="ECO:0000256" key="3">
    <source>
        <dbReference type="ARBA" id="ARBA00022553"/>
    </source>
</evidence>
<dbReference type="InterPro" id="IPR003594">
    <property type="entry name" value="HATPase_dom"/>
</dbReference>
<dbReference type="GO" id="GO:0009927">
    <property type="term" value="F:histidine phosphotransfer kinase activity"/>
    <property type="evidence" value="ECO:0007669"/>
    <property type="project" value="TreeGrafter"/>
</dbReference>
<evidence type="ECO:0000256" key="5">
    <source>
        <dbReference type="ARBA" id="ARBA00022777"/>
    </source>
</evidence>
<feature type="modified residue" description="4-aspartylphosphate" evidence="6">
    <location>
        <position position="1101"/>
    </location>
</feature>
<dbReference type="SMART" id="SM00387">
    <property type="entry name" value="HATPase_c"/>
    <property type="match status" value="1"/>
</dbReference>
<dbReference type="InterPro" id="IPR011006">
    <property type="entry name" value="CheY-like_superfamily"/>
</dbReference>
<dbReference type="SUPFAM" id="SSF55874">
    <property type="entry name" value="ATPase domain of HSP90 chaperone/DNA topoisomerase II/histidine kinase"/>
    <property type="match status" value="1"/>
</dbReference>
<comment type="catalytic activity">
    <reaction evidence="1">
        <text>ATP + protein L-histidine = ADP + protein N-phospho-L-histidine.</text>
        <dbReference type="EC" id="2.7.13.3"/>
    </reaction>
</comment>
<evidence type="ECO:0000313" key="11">
    <source>
        <dbReference type="Proteomes" id="UP000016935"/>
    </source>
</evidence>
<dbReference type="Gene3D" id="3.30.565.10">
    <property type="entry name" value="Histidine kinase-like ATPase, C-terminal domain"/>
    <property type="match status" value="1"/>
</dbReference>
<gene>
    <name evidence="10" type="ORF">SETTUDRAFT_35842</name>
</gene>
<dbReference type="GO" id="GO:0000155">
    <property type="term" value="F:phosphorelay sensor kinase activity"/>
    <property type="evidence" value="ECO:0007669"/>
    <property type="project" value="InterPro"/>
</dbReference>
<evidence type="ECO:0000256" key="2">
    <source>
        <dbReference type="ARBA" id="ARBA00012438"/>
    </source>
</evidence>
<dbReference type="GeneID" id="19404060"/>
<feature type="compositionally biased region" description="Pro residues" evidence="7">
    <location>
        <begin position="75"/>
        <end position="94"/>
    </location>
</feature>
<dbReference type="HOGENOM" id="CLU_005360_0_0_1"/>
<name>R0I5N4_EXST2</name>
<dbReference type="InterPro" id="IPR004358">
    <property type="entry name" value="Sig_transdc_His_kin-like_C"/>
</dbReference>
<evidence type="ECO:0000256" key="4">
    <source>
        <dbReference type="ARBA" id="ARBA00022679"/>
    </source>
</evidence>
<dbReference type="AlphaFoldDB" id="R0I5N4"/>
<dbReference type="CDD" id="cd00082">
    <property type="entry name" value="HisKA"/>
    <property type="match status" value="1"/>
</dbReference>
<dbReference type="EMBL" id="KB908877">
    <property type="protein sequence ID" value="EOA80950.1"/>
    <property type="molecule type" value="Genomic_DNA"/>
</dbReference>
<keyword evidence="5" id="KW-0418">Kinase</keyword>
<feature type="domain" description="Response regulatory" evidence="9">
    <location>
        <begin position="1044"/>
        <end position="1169"/>
    </location>
</feature>
<dbReference type="SUPFAM" id="SSF52172">
    <property type="entry name" value="CheY-like"/>
    <property type="match status" value="1"/>
</dbReference>
<feature type="region of interest" description="Disordered" evidence="7">
    <location>
        <begin position="935"/>
        <end position="956"/>
    </location>
</feature>
<proteinExistence type="predicted"/>
<dbReference type="FunFam" id="1.10.287.130:FF:000100">
    <property type="entry name" value="Sensor histidine kinase/response regulator"/>
    <property type="match status" value="1"/>
</dbReference>
<dbReference type="eggNOG" id="KOG0519">
    <property type="taxonomic scope" value="Eukaryota"/>
</dbReference>
<dbReference type="OrthoDB" id="60033at2759"/>
<dbReference type="InterPro" id="IPR001789">
    <property type="entry name" value="Sig_transdc_resp-reg_receiver"/>
</dbReference>
<dbReference type="Pfam" id="PF00072">
    <property type="entry name" value="Response_reg"/>
    <property type="match status" value="1"/>
</dbReference>
<evidence type="ECO:0000256" key="6">
    <source>
        <dbReference type="PROSITE-ProRule" id="PRU00169"/>
    </source>
</evidence>
<evidence type="ECO:0000256" key="1">
    <source>
        <dbReference type="ARBA" id="ARBA00000085"/>
    </source>
</evidence>
<dbReference type="STRING" id="671987.R0I5N4"/>
<keyword evidence="11" id="KW-1185">Reference proteome</keyword>
<feature type="domain" description="Histidine kinase" evidence="8">
    <location>
        <begin position="818"/>
        <end position="934"/>
    </location>
</feature>
<sequence length="1172" mass="126718">MILGAGPKQKRRRMEKFNSHALLPGVLGEGSASAVECRPCLHRGQSGRRDRGSAANRAGATGSRECLDCSSSRVVPPPPPSSPTPPPPPTVPLRPKPEPARAPRSTTCPPPITHAQADDCQPTATSLLERLCNPGYAHAPCKRRPSQLWRRPDAAVIASAASTSPFTAAAAATAMTAKATAATTDNRRTQSGPRGTRLPHQPYRCRPACLLLLLFAGPPSLAFLLADPPTTPSSLLPFPPPYHAAAAAAAPAAAATATAPSVTNPFLNASAAASVLLSASQALHHCWPSTLLVPPYPLLTVSDQYPGAHPGHPFRGQPGHAGFKDGLSRIFDPAESNAAEQLVRLKESLRQADTDTFWIDLTQGLAQIADAQYAFVSKRILVDDKNIAVELPPIGEPGACLMGEAFYINDDNGNGPGHLRNFKYHAYQCPCAYMKHDKVFIIPEKLNDFIINNPNDLIIPGEAYLGIPLFAEGKCFAHFGVMWGKEGAERRVLSWGFLEMMMHSLEDMILERVLEGNQFAESAEPVEAQVPKIVPHRAVTVAQSLKPYARSLSHELRTPMQGVVGMLDVMMANVKEASESFQLDPRTREILCTLKENIEAVQDSSRRAVEAADNVVHAYDMNMGVPETPQSPIDKTPDQWNTFWREVRPDLMIADNSLHAPLRGIKRRRQEVPGAEYALKARVAKQARQRVRPSPVGEPVPRGTKSCPPNPSSTEMEQMDRACSHTPSLGKCDSATSPIFASEHSTVPGLRHTNLREVLQYVINDALKVGGRPDSAVAEAMDTGERIEVRTRSSNGATHTKWIEWTVSSDVPDTIVIDERDLAKMVSCVALNAIKFTQDGSITLQATLSAKCRYIVINIKDTGSGIPAAFLPNLFKPFSREDDSMTRQSEGLGLGLMVAKGIARKLGGDLFCLRSHVSGPARGSEFEMRVPLTPGEICSRPATPFGSPTPSIKSRMSLDPEVPRLDLNRGLVTPPLNSDPFKSECERPAPSTPAIVVDDASPPTNVGLATPRRTSSPPRRTAARALPSAKEAIPSNLGHQLPLNILVVDDNAINRRVLVSMLGRLGYKNIITAFNGNDAVDTVRRNALGPPEAVFDVVLMDLWMPLLDGFQATQVILSMPELETKPTVLAVSADITDAALDKAVKSGMKGFVTKPFVTRDIARLLRTYCTIA</sequence>
<dbReference type="PROSITE" id="PS50110">
    <property type="entry name" value="RESPONSE_REGULATORY"/>
    <property type="match status" value="1"/>
</dbReference>
<dbReference type="EC" id="2.7.13.3" evidence="2"/>
<evidence type="ECO:0000259" key="8">
    <source>
        <dbReference type="PROSITE" id="PS50109"/>
    </source>
</evidence>
<feature type="region of interest" description="Disordered" evidence="7">
    <location>
        <begin position="683"/>
        <end position="716"/>
    </location>
</feature>
<dbReference type="Proteomes" id="UP000016935">
    <property type="component" value="Unassembled WGS sequence"/>
</dbReference>
<reference evidence="10 11" key="1">
    <citation type="journal article" date="2012" name="PLoS Pathog.">
        <title>Diverse lifestyles and strategies of plant pathogenesis encoded in the genomes of eighteen Dothideomycetes fungi.</title>
        <authorList>
            <person name="Ohm R.A."/>
            <person name="Feau N."/>
            <person name="Henrissat B."/>
            <person name="Schoch C.L."/>
            <person name="Horwitz B.A."/>
            <person name="Barry K.W."/>
            <person name="Condon B.J."/>
            <person name="Copeland A.C."/>
            <person name="Dhillon B."/>
            <person name="Glaser F."/>
            <person name="Hesse C.N."/>
            <person name="Kosti I."/>
            <person name="LaButti K."/>
            <person name="Lindquist E.A."/>
            <person name="Lucas S."/>
            <person name="Salamov A.A."/>
            <person name="Bradshaw R.E."/>
            <person name="Ciuffetti L."/>
            <person name="Hamelin R.C."/>
            <person name="Kema G.H.J."/>
            <person name="Lawrence C."/>
            <person name="Scott J.A."/>
            <person name="Spatafora J.W."/>
            <person name="Turgeon B.G."/>
            <person name="de Wit P.J.G.M."/>
            <person name="Zhong S."/>
            <person name="Goodwin S.B."/>
            <person name="Grigoriev I.V."/>
        </authorList>
    </citation>
    <scope>NUCLEOTIDE SEQUENCE [LARGE SCALE GENOMIC DNA]</scope>
    <source>
        <strain evidence="11">28A</strain>
    </source>
</reference>
<dbReference type="SMART" id="SM00448">
    <property type="entry name" value="REC"/>
    <property type="match status" value="1"/>
</dbReference>
<dbReference type="PRINTS" id="PR00344">
    <property type="entry name" value="BCTRLSENSOR"/>
</dbReference>
<dbReference type="PROSITE" id="PS50109">
    <property type="entry name" value="HIS_KIN"/>
    <property type="match status" value="1"/>
</dbReference>
<dbReference type="Pfam" id="PF02518">
    <property type="entry name" value="HATPase_c"/>
    <property type="match status" value="1"/>
</dbReference>
<feature type="region of interest" description="Disordered" evidence="7">
    <location>
        <begin position="976"/>
        <end position="1020"/>
    </location>
</feature>
<accession>R0I5N4</accession>
<dbReference type="InterPro" id="IPR003661">
    <property type="entry name" value="HisK_dim/P_dom"/>
</dbReference>
<dbReference type="InterPro" id="IPR005467">
    <property type="entry name" value="His_kinase_dom"/>
</dbReference>
<feature type="region of interest" description="Disordered" evidence="7">
    <location>
        <begin position="179"/>
        <end position="199"/>
    </location>
</feature>
<feature type="region of interest" description="Disordered" evidence="7">
    <location>
        <begin position="1"/>
        <end position="118"/>
    </location>
</feature>
<dbReference type="SUPFAM" id="SSF47384">
    <property type="entry name" value="Homodimeric domain of signal transducing histidine kinase"/>
    <property type="match status" value="1"/>
</dbReference>
<evidence type="ECO:0000259" key="9">
    <source>
        <dbReference type="PROSITE" id="PS50110"/>
    </source>
</evidence>
<dbReference type="FunFam" id="3.30.565.10:FF:000103">
    <property type="entry name" value="Sensor histidine kinase/response regulator"/>
    <property type="match status" value="1"/>
</dbReference>
<feature type="compositionally biased region" description="Low complexity" evidence="7">
    <location>
        <begin position="1008"/>
        <end position="1020"/>
    </location>
</feature>
<keyword evidence="4" id="KW-0808">Transferase</keyword>
<dbReference type="Gene3D" id="3.40.50.2300">
    <property type="match status" value="1"/>
</dbReference>
<evidence type="ECO:0000313" key="10">
    <source>
        <dbReference type="EMBL" id="EOA80950.1"/>
    </source>
</evidence>
<reference evidence="10 11" key="2">
    <citation type="journal article" date="2013" name="PLoS Genet.">
        <title>Comparative genome structure, secondary metabolite, and effector coding capacity across Cochliobolus pathogens.</title>
        <authorList>
            <person name="Condon B.J."/>
            <person name="Leng Y."/>
            <person name="Wu D."/>
            <person name="Bushley K.E."/>
            <person name="Ohm R.A."/>
            <person name="Otillar R."/>
            <person name="Martin J."/>
            <person name="Schackwitz W."/>
            <person name="Grimwood J."/>
            <person name="MohdZainudin N."/>
            <person name="Xue C."/>
            <person name="Wang R."/>
            <person name="Manning V.A."/>
            <person name="Dhillon B."/>
            <person name="Tu Z.J."/>
            <person name="Steffenson B.J."/>
            <person name="Salamov A."/>
            <person name="Sun H."/>
            <person name="Lowry S."/>
            <person name="LaButti K."/>
            <person name="Han J."/>
            <person name="Copeland A."/>
            <person name="Lindquist E."/>
            <person name="Barry K."/>
            <person name="Schmutz J."/>
            <person name="Baker S.E."/>
            <person name="Ciuffetti L.M."/>
            <person name="Grigoriev I.V."/>
            <person name="Zhong S."/>
            <person name="Turgeon B.G."/>
        </authorList>
    </citation>
    <scope>NUCLEOTIDE SEQUENCE [LARGE SCALE GENOMIC DNA]</scope>
    <source>
        <strain evidence="11">28A</strain>
    </source>
</reference>